<dbReference type="Gene3D" id="1.10.10.10">
    <property type="entry name" value="Winged helix-like DNA-binding domain superfamily/Winged helix DNA-binding domain"/>
    <property type="match status" value="1"/>
</dbReference>
<keyword evidence="6" id="KW-1185">Reference proteome</keyword>
<sequence>MNQQVSLSKREKEVLALVVQGLSNKDIALQLFISDHTVKNHLTNIFQKLQVSDRSQAIAKVYRLKQTSTGDGII</sequence>
<comment type="caution">
    <text evidence="5">The sequence shown here is derived from an EMBL/GenBank/DDBJ whole genome shotgun (WGS) entry which is preliminary data.</text>
</comment>
<evidence type="ECO:0000256" key="1">
    <source>
        <dbReference type="ARBA" id="ARBA00023015"/>
    </source>
</evidence>
<dbReference type="EMBL" id="JAMQKB010000023">
    <property type="protein sequence ID" value="MDC3425876.1"/>
    <property type="molecule type" value="Genomic_DNA"/>
</dbReference>
<organism evidence="5 6">
    <name type="scientific">Terrihalobacillus insolitus</name>
    <dbReference type="NCBI Taxonomy" id="2950438"/>
    <lineage>
        <taxon>Bacteria</taxon>
        <taxon>Bacillati</taxon>
        <taxon>Bacillota</taxon>
        <taxon>Bacilli</taxon>
        <taxon>Bacillales</taxon>
        <taxon>Bacillaceae</taxon>
        <taxon>Terrihalobacillus</taxon>
    </lineage>
</organism>
<dbReference type="CDD" id="cd06170">
    <property type="entry name" value="LuxR_C_like"/>
    <property type="match status" value="1"/>
</dbReference>
<dbReference type="InterPro" id="IPR036388">
    <property type="entry name" value="WH-like_DNA-bd_sf"/>
</dbReference>
<dbReference type="SUPFAM" id="SSF46894">
    <property type="entry name" value="C-terminal effector domain of the bipartite response regulators"/>
    <property type="match status" value="1"/>
</dbReference>
<dbReference type="SMART" id="SM00421">
    <property type="entry name" value="HTH_LUXR"/>
    <property type="match status" value="1"/>
</dbReference>
<protein>
    <submittedName>
        <fullName evidence="5">Helix-turn-helix transcriptional regulator</fullName>
    </submittedName>
</protein>
<dbReference type="Proteomes" id="UP001145050">
    <property type="component" value="Unassembled WGS sequence"/>
</dbReference>
<proteinExistence type="predicted"/>
<dbReference type="InterPro" id="IPR000792">
    <property type="entry name" value="Tscrpt_reg_LuxR_C"/>
</dbReference>
<evidence type="ECO:0000259" key="4">
    <source>
        <dbReference type="PROSITE" id="PS50043"/>
    </source>
</evidence>
<evidence type="ECO:0000256" key="2">
    <source>
        <dbReference type="ARBA" id="ARBA00023125"/>
    </source>
</evidence>
<keyword evidence="2" id="KW-0238">DNA-binding</keyword>
<gene>
    <name evidence="5" type="ORF">NC797_15315</name>
</gene>
<name>A0A9X4AMZ7_9BACI</name>
<evidence type="ECO:0000256" key="3">
    <source>
        <dbReference type="ARBA" id="ARBA00023163"/>
    </source>
</evidence>
<feature type="domain" description="HTH luxR-type" evidence="4">
    <location>
        <begin position="1"/>
        <end position="65"/>
    </location>
</feature>
<accession>A0A9X4AMZ7</accession>
<dbReference type="PROSITE" id="PS50043">
    <property type="entry name" value="HTH_LUXR_2"/>
    <property type="match status" value="1"/>
</dbReference>
<keyword evidence="1" id="KW-0805">Transcription regulation</keyword>
<dbReference type="Pfam" id="PF00196">
    <property type="entry name" value="GerE"/>
    <property type="match status" value="1"/>
</dbReference>
<dbReference type="AlphaFoldDB" id="A0A9X4AMZ7"/>
<dbReference type="PRINTS" id="PR00038">
    <property type="entry name" value="HTHLUXR"/>
</dbReference>
<dbReference type="GO" id="GO:0003677">
    <property type="term" value="F:DNA binding"/>
    <property type="evidence" value="ECO:0007669"/>
    <property type="project" value="UniProtKB-KW"/>
</dbReference>
<dbReference type="PANTHER" id="PTHR44688:SF16">
    <property type="entry name" value="DNA-BINDING TRANSCRIPTIONAL ACTIVATOR DEVR_DOSR"/>
    <property type="match status" value="1"/>
</dbReference>
<dbReference type="PANTHER" id="PTHR44688">
    <property type="entry name" value="DNA-BINDING TRANSCRIPTIONAL ACTIVATOR DEVR_DOSR"/>
    <property type="match status" value="1"/>
</dbReference>
<dbReference type="GO" id="GO:0006355">
    <property type="term" value="P:regulation of DNA-templated transcription"/>
    <property type="evidence" value="ECO:0007669"/>
    <property type="project" value="InterPro"/>
</dbReference>
<evidence type="ECO:0000313" key="6">
    <source>
        <dbReference type="Proteomes" id="UP001145050"/>
    </source>
</evidence>
<dbReference type="InterPro" id="IPR016032">
    <property type="entry name" value="Sig_transdc_resp-reg_C-effctor"/>
</dbReference>
<evidence type="ECO:0000313" key="5">
    <source>
        <dbReference type="EMBL" id="MDC3425876.1"/>
    </source>
</evidence>
<reference evidence="5" key="1">
    <citation type="submission" date="2022-06" db="EMBL/GenBank/DDBJ databases">
        <title>Aquibacillus sp. a new bacterium isolated from soil saline samples.</title>
        <authorList>
            <person name="Galisteo C."/>
            <person name="De La Haba R."/>
            <person name="Sanchez-Porro C."/>
            <person name="Ventosa A."/>
        </authorList>
    </citation>
    <scope>NUCLEOTIDE SEQUENCE</scope>
    <source>
        <strain evidence="5">3ASR75-11</strain>
    </source>
</reference>
<dbReference type="PROSITE" id="PS00622">
    <property type="entry name" value="HTH_LUXR_1"/>
    <property type="match status" value="1"/>
</dbReference>
<keyword evidence="3" id="KW-0804">Transcription</keyword>